<dbReference type="Proteomes" id="UP001519308">
    <property type="component" value="Unassembled WGS sequence"/>
</dbReference>
<evidence type="ECO:0000313" key="3">
    <source>
        <dbReference type="Proteomes" id="UP001519308"/>
    </source>
</evidence>
<dbReference type="PANTHER" id="PTHR12110">
    <property type="entry name" value="HYDROXYPYRUVATE ISOMERASE"/>
    <property type="match status" value="1"/>
</dbReference>
<feature type="domain" description="Xylose isomerase-like TIM barrel" evidence="1">
    <location>
        <begin position="34"/>
        <end position="246"/>
    </location>
</feature>
<dbReference type="SUPFAM" id="SSF51658">
    <property type="entry name" value="Xylose isomerase-like"/>
    <property type="match status" value="1"/>
</dbReference>
<comment type="caution">
    <text evidence="2">The sequence shown here is derived from an EMBL/GenBank/DDBJ whole genome shotgun (WGS) entry which is preliminary data.</text>
</comment>
<protein>
    <submittedName>
        <fullName evidence="2">Sugar phosphate isomerase/epimerase</fullName>
    </submittedName>
</protein>
<dbReference type="InterPro" id="IPR050312">
    <property type="entry name" value="IolE/XylAMocC-like"/>
</dbReference>
<dbReference type="Gene3D" id="3.20.20.150">
    <property type="entry name" value="Divalent-metal-dependent TIM barrel enzymes"/>
    <property type="match status" value="1"/>
</dbReference>
<evidence type="ECO:0000313" key="2">
    <source>
        <dbReference type="EMBL" id="MBP2022051.1"/>
    </source>
</evidence>
<dbReference type="GO" id="GO:0016853">
    <property type="term" value="F:isomerase activity"/>
    <property type="evidence" value="ECO:0007669"/>
    <property type="project" value="UniProtKB-KW"/>
</dbReference>
<proteinExistence type="predicted"/>
<reference evidence="2 3" key="1">
    <citation type="submission" date="2021-03" db="EMBL/GenBank/DDBJ databases">
        <title>Genomic Encyclopedia of Type Strains, Phase IV (KMG-IV): sequencing the most valuable type-strain genomes for metagenomic binning, comparative biology and taxonomic classification.</title>
        <authorList>
            <person name="Goeker M."/>
        </authorList>
    </citation>
    <scope>NUCLEOTIDE SEQUENCE [LARGE SCALE GENOMIC DNA]</scope>
    <source>
        <strain evidence="2 3">DSM 28650</strain>
    </source>
</reference>
<organism evidence="2 3">
    <name type="scientific">Clostridium punense</name>
    <dbReference type="NCBI Taxonomy" id="1054297"/>
    <lineage>
        <taxon>Bacteria</taxon>
        <taxon>Bacillati</taxon>
        <taxon>Bacillota</taxon>
        <taxon>Clostridia</taxon>
        <taxon>Eubacteriales</taxon>
        <taxon>Clostridiaceae</taxon>
        <taxon>Clostridium</taxon>
    </lineage>
</organism>
<evidence type="ECO:0000259" key="1">
    <source>
        <dbReference type="Pfam" id="PF01261"/>
    </source>
</evidence>
<dbReference type="EMBL" id="JAGGLL010000012">
    <property type="protein sequence ID" value="MBP2022051.1"/>
    <property type="molecule type" value="Genomic_DNA"/>
</dbReference>
<dbReference type="Pfam" id="PF01261">
    <property type="entry name" value="AP_endonuc_2"/>
    <property type="match status" value="1"/>
</dbReference>
<name>A0ABS4K4I5_9CLOT</name>
<gene>
    <name evidence="2" type="ORF">J2Z44_001852</name>
</gene>
<accession>A0ABS4K4I5</accession>
<keyword evidence="3" id="KW-1185">Reference proteome</keyword>
<dbReference type="InterPro" id="IPR036237">
    <property type="entry name" value="Xyl_isomerase-like_sf"/>
</dbReference>
<sequence>MKEVYVSTIKDESEKILKLAKDMGLGFEVQSFIQPYSIGDYNRKLETVRCKLEGIEQVSLHGPFVDLFTGSRDPKIVEVVKSRFLDAYYTARSIKAKHLIFHAGYVPKAFFPKQWLDTSTEFWKDYLKDIGDDIELHIENVCEDQWNLMAELIKAVDNPRFSACLDIGHANVNSSIAIEQWIKGLNKEIKYVHLHNNYGISDNHYGLCNGDINILKTLELLETYAPDAKWSLETKLEETEESILFLSKNRFI</sequence>
<dbReference type="InterPro" id="IPR013022">
    <property type="entry name" value="Xyl_isomerase-like_TIM-brl"/>
</dbReference>
<keyword evidence="2" id="KW-0413">Isomerase</keyword>
<dbReference type="RefSeq" id="WP_021283903.1">
    <property type="nucleotide sequence ID" value="NZ_JAGGLL010000012.1"/>
</dbReference>